<evidence type="ECO:0000259" key="9">
    <source>
        <dbReference type="SMART" id="SM01383"/>
    </source>
</evidence>
<feature type="compositionally biased region" description="Basic residues" evidence="7">
    <location>
        <begin position="336"/>
        <end position="348"/>
    </location>
</feature>
<evidence type="ECO:0000256" key="4">
    <source>
        <dbReference type="ARBA" id="ARBA00022980"/>
    </source>
</evidence>
<keyword evidence="5" id="KW-0687">Ribonucleoprotein</keyword>
<dbReference type="InterPro" id="IPR022671">
    <property type="entry name" value="Ribosomal_uL2_CS"/>
</dbReference>
<dbReference type="Pfam" id="PF03947">
    <property type="entry name" value="Ribosomal_L2_C"/>
    <property type="match status" value="1"/>
</dbReference>
<dbReference type="STRING" id="1764295.A0A5B8MVJ5"/>
<dbReference type="SMART" id="SM01383">
    <property type="entry name" value="Ribosomal_L2"/>
    <property type="match status" value="1"/>
</dbReference>
<dbReference type="InterPro" id="IPR012340">
    <property type="entry name" value="NA-bd_OB-fold"/>
</dbReference>
<dbReference type="SUPFAM" id="SSF50249">
    <property type="entry name" value="Nucleic acid-binding proteins"/>
    <property type="match status" value="1"/>
</dbReference>
<dbReference type="NCBIfam" id="TIGR01171">
    <property type="entry name" value="rplB_bact"/>
    <property type="match status" value="1"/>
</dbReference>
<comment type="subcellular location">
    <subcellularLocation>
        <location evidence="1">Plastid</location>
    </subcellularLocation>
</comment>
<dbReference type="Proteomes" id="UP000316726">
    <property type="component" value="Chromosome 13"/>
</dbReference>
<evidence type="ECO:0000256" key="3">
    <source>
        <dbReference type="ARBA" id="ARBA00011838"/>
    </source>
</evidence>
<evidence type="ECO:0000313" key="11">
    <source>
        <dbReference type="Proteomes" id="UP000316726"/>
    </source>
</evidence>
<dbReference type="InterPro" id="IPR005880">
    <property type="entry name" value="Ribosomal_uL2_bac/org-type"/>
</dbReference>
<dbReference type="GO" id="GO:0002181">
    <property type="term" value="P:cytoplasmic translation"/>
    <property type="evidence" value="ECO:0007669"/>
    <property type="project" value="TreeGrafter"/>
</dbReference>
<feature type="domain" description="Large ribosomal subunit protein uL2 RNA-binding" evidence="9">
    <location>
        <begin position="82"/>
        <end position="181"/>
    </location>
</feature>
<dbReference type="InterPro" id="IPR008991">
    <property type="entry name" value="Translation_prot_SH3-like_sf"/>
</dbReference>
<dbReference type="PANTHER" id="PTHR13691:SF5">
    <property type="entry name" value="LARGE RIBOSOMAL SUBUNIT PROTEIN UL2M"/>
    <property type="match status" value="1"/>
</dbReference>
<dbReference type="GO" id="GO:0015934">
    <property type="term" value="C:large ribosomal subunit"/>
    <property type="evidence" value="ECO:0007669"/>
    <property type="project" value="InterPro"/>
</dbReference>
<evidence type="ECO:0000256" key="7">
    <source>
        <dbReference type="SAM" id="MobiDB-lite"/>
    </source>
</evidence>
<reference evidence="10 11" key="1">
    <citation type="submission" date="2018-07" db="EMBL/GenBank/DDBJ databases">
        <title>The complete nuclear genome of the prasinophyte Chloropicon primus (CCMP1205).</title>
        <authorList>
            <person name="Pombert J.-F."/>
            <person name="Otis C."/>
            <person name="Turmel M."/>
            <person name="Lemieux C."/>
        </authorList>
    </citation>
    <scope>NUCLEOTIDE SEQUENCE [LARGE SCALE GENOMIC DNA]</scope>
    <source>
        <strain evidence="10 11">CCMP1205</strain>
    </source>
</reference>
<dbReference type="AlphaFoldDB" id="A0A5B8MVJ5"/>
<evidence type="ECO:0000256" key="6">
    <source>
        <dbReference type="ARBA" id="ARBA00069872"/>
    </source>
</evidence>
<dbReference type="Gene3D" id="2.40.50.140">
    <property type="entry name" value="Nucleic acid-binding proteins"/>
    <property type="match status" value="1"/>
</dbReference>
<dbReference type="GO" id="GO:0009536">
    <property type="term" value="C:plastid"/>
    <property type="evidence" value="ECO:0007669"/>
    <property type="project" value="UniProtKB-SubCell"/>
</dbReference>
<protein>
    <recommendedName>
        <fullName evidence="6">Large ribosomal subunit protein uL2m</fullName>
    </recommendedName>
</protein>
<dbReference type="InterPro" id="IPR022669">
    <property type="entry name" value="Ribosomal_uL2_C"/>
</dbReference>
<dbReference type="EMBL" id="CP031046">
    <property type="protein sequence ID" value="QDZ24371.1"/>
    <property type="molecule type" value="Genomic_DNA"/>
</dbReference>
<dbReference type="Gene3D" id="2.30.30.30">
    <property type="match status" value="1"/>
</dbReference>
<dbReference type="InterPro" id="IPR014726">
    <property type="entry name" value="Ribosomal_uL2_dom3"/>
</dbReference>
<gene>
    <name evidence="10" type="ORF">A3770_13p68890</name>
</gene>
<dbReference type="FunFam" id="4.10.950.10:FF:000001">
    <property type="entry name" value="50S ribosomal protein L2"/>
    <property type="match status" value="1"/>
</dbReference>
<evidence type="ECO:0000256" key="2">
    <source>
        <dbReference type="ARBA" id="ARBA00005636"/>
    </source>
</evidence>
<dbReference type="InterPro" id="IPR002171">
    <property type="entry name" value="Ribosomal_uL2"/>
</dbReference>
<dbReference type="OrthoDB" id="563959at2759"/>
<dbReference type="GO" id="GO:0003723">
    <property type="term" value="F:RNA binding"/>
    <property type="evidence" value="ECO:0007669"/>
    <property type="project" value="InterPro"/>
</dbReference>
<evidence type="ECO:0000259" key="8">
    <source>
        <dbReference type="SMART" id="SM01382"/>
    </source>
</evidence>
<evidence type="ECO:0000256" key="5">
    <source>
        <dbReference type="ARBA" id="ARBA00023274"/>
    </source>
</evidence>
<dbReference type="GO" id="GO:0003735">
    <property type="term" value="F:structural constituent of ribosome"/>
    <property type="evidence" value="ECO:0007669"/>
    <property type="project" value="InterPro"/>
</dbReference>
<comment type="subunit">
    <text evidence="3">Part of the 50S ribosomal subunit.</text>
</comment>
<feature type="domain" description="Large ribosomal subunit protein uL2 C-terminal" evidence="8">
    <location>
        <begin position="188"/>
        <end position="318"/>
    </location>
</feature>
<dbReference type="PROSITE" id="PS00467">
    <property type="entry name" value="RIBOSOMAL_L2"/>
    <property type="match status" value="1"/>
</dbReference>
<name>A0A5B8MVJ5_9CHLO</name>
<keyword evidence="4 10" id="KW-0689">Ribosomal protein</keyword>
<dbReference type="SMART" id="SM01382">
    <property type="entry name" value="Ribosomal_L2_C"/>
    <property type="match status" value="1"/>
</dbReference>
<dbReference type="HAMAP" id="MF_01320_B">
    <property type="entry name" value="Ribosomal_uL2_B"/>
    <property type="match status" value="1"/>
</dbReference>
<accession>A0A5B8MVJ5</accession>
<evidence type="ECO:0000313" key="10">
    <source>
        <dbReference type="EMBL" id="QDZ24371.1"/>
    </source>
</evidence>
<sequence length="348" mass="38212">MASFMASFGRLAGLARSVREAVVVNYGVATKAVHAQTRSYAPMKLYKPTTPGQRHKITVRRDHLWKGKPFRALTKGKRSTGGRNNTGRITAFHRGGGHKRRLRLVDVHRTLYGVEGTVKRLEYDPNRSADIALVEYDHPGNVEGSQGDEIADLLASNSFVKKRHAYIIAPEGLKPGDRVVSNGKDAAVSPGNAFKLRDIPVGVEIHNIELRPGKGGQLVRSAGVTATLMRREAEDGYCIVKLPSGEQRYVLGECMASIGAVGNKDHHNRKLGKAGANRWRGRRPVVRGVAMNPVDHPHGGGEGKSSGGRPSSTPWGKPTKGYRTRKKKKESDKFVHLSRHHAKRKKSR</sequence>
<comment type="similarity">
    <text evidence="2">Belongs to the universal ribosomal protein uL2 family.</text>
</comment>
<keyword evidence="11" id="KW-1185">Reference proteome</keyword>
<dbReference type="Gene3D" id="4.10.950.10">
    <property type="entry name" value="Ribosomal protein L2, domain 3"/>
    <property type="match status" value="1"/>
</dbReference>
<evidence type="ECO:0000256" key="1">
    <source>
        <dbReference type="ARBA" id="ARBA00004474"/>
    </source>
</evidence>
<dbReference type="Pfam" id="PF00181">
    <property type="entry name" value="Ribosomal_L2_N"/>
    <property type="match status" value="1"/>
</dbReference>
<dbReference type="FunFam" id="2.30.30.30:FF:000001">
    <property type="entry name" value="50S ribosomal protein L2"/>
    <property type="match status" value="1"/>
</dbReference>
<dbReference type="PANTHER" id="PTHR13691">
    <property type="entry name" value="RIBOSOMAL PROTEIN L2"/>
    <property type="match status" value="1"/>
</dbReference>
<proteinExistence type="inferred from homology"/>
<organism evidence="10 11">
    <name type="scientific">Chloropicon primus</name>
    <dbReference type="NCBI Taxonomy" id="1764295"/>
    <lineage>
        <taxon>Eukaryota</taxon>
        <taxon>Viridiplantae</taxon>
        <taxon>Chlorophyta</taxon>
        <taxon>Chloropicophyceae</taxon>
        <taxon>Chloropicales</taxon>
        <taxon>Chloropicaceae</taxon>
        <taxon>Chloropicon</taxon>
    </lineage>
</organism>
<dbReference type="InterPro" id="IPR014722">
    <property type="entry name" value="Rib_uL2_dom2"/>
</dbReference>
<dbReference type="SUPFAM" id="SSF50104">
    <property type="entry name" value="Translation proteins SH3-like domain"/>
    <property type="match status" value="1"/>
</dbReference>
<dbReference type="InterPro" id="IPR022666">
    <property type="entry name" value="Ribosomal_uL2_RNA-bd_dom"/>
</dbReference>
<dbReference type="GO" id="GO:0016740">
    <property type="term" value="F:transferase activity"/>
    <property type="evidence" value="ECO:0007669"/>
    <property type="project" value="InterPro"/>
</dbReference>
<feature type="region of interest" description="Disordered" evidence="7">
    <location>
        <begin position="263"/>
        <end position="348"/>
    </location>
</feature>